<proteinExistence type="predicted"/>
<keyword evidence="3" id="KW-0804">Transcription</keyword>
<evidence type="ECO:0000256" key="3">
    <source>
        <dbReference type="ARBA" id="ARBA00023163"/>
    </source>
</evidence>
<dbReference type="InterPro" id="IPR019888">
    <property type="entry name" value="Tscrpt_reg_AsnC-like"/>
</dbReference>
<dbReference type="PANTHER" id="PTHR30154">
    <property type="entry name" value="LEUCINE-RESPONSIVE REGULATORY PROTEIN"/>
    <property type="match status" value="1"/>
</dbReference>
<dbReference type="InterPro" id="IPR036390">
    <property type="entry name" value="WH_DNA-bd_sf"/>
</dbReference>
<dbReference type="KEGG" id="bcai:K788_0007225"/>
<dbReference type="Pfam" id="PF13412">
    <property type="entry name" value="HTH_24"/>
    <property type="match status" value="1"/>
</dbReference>
<evidence type="ECO:0000259" key="4">
    <source>
        <dbReference type="PROSITE" id="PS50956"/>
    </source>
</evidence>
<dbReference type="FunFam" id="1.10.10.10:FF:000186">
    <property type="entry name" value="AsnC family transcriptional regulator"/>
    <property type="match status" value="1"/>
</dbReference>
<dbReference type="AlphaFoldDB" id="A0A0P0R6B8"/>
<dbReference type="PRINTS" id="PR00033">
    <property type="entry name" value="HTHASNC"/>
</dbReference>
<protein>
    <submittedName>
        <fullName evidence="5">Transcriptional regulator, AsnC family</fullName>
    </submittedName>
</protein>
<dbReference type="InterPro" id="IPR019887">
    <property type="entry name" value="Tscrpt_reg_AsnC/Lrp_C"/>
</dbReference>
<name>A0A0P0R6B8_9BURK</name>
<evidence type="ECO:0000313" key="6">
    <source>
        <dbReference type="Proteomes" id="UP000019146"/>
    </source>
</evidence>
<organism evidence="5 6">
    <name type="scientific">Paraburkholderia caribensis MBA4</name>
    <dbReference type="NCBI Taxonomy" id="1323664"/>
    <lineage>
        <taxon>Bacteria</taxon>
        <taxon>Pseudomonadati</taxon>
        <taxon>Pseudomonadota</taxon>
        <taxon>Betaproteobacteria</taxon>
        <taxon>Burkholderiales</taxon>
        <taxon>Burkholderiaceae</taxon>
        <taxon>Paraburkholderia</taxon>
    </lineage>
</organism>
<dbReference type="PROSITE" id="PS50956">
    <property type="entry name" value="HTH_ASNC_2"/>
    <property type="match status" value="1"/>
</dbReference>
<dbReference type="Proteomes" id="UP000019146">
    <property type="component" value="Chromosome 1"/>
</dbReference>
<dbReference type="GO" id="GO:0005829">
    <property type="term" value="C:cytosol"/>
    <property type="evidence" value="ECO:0007669"/>
    <property type="project" value="TreeGrafter"/>
</dbReference>
<dbReference type="SUPFAM" id="SSF54909">
    <property type="entry name" value="Dimeric alpha+beta barrel"/>
    <property type="match status" value="1"/>
</dbReference>
<evidence type="ECO:0000256" key="1">
    <source>
        <dbReference type="ARBA" id="ARBA00023015"/>
    </source>
</evidence>
<feature type="domain" description="HTH asnC-type" evidence="4">
    <location>
        <begin position="50"/>
        <end position="111"/>
    </location>
</feature>
<dbReference type="GO" id="GO:0043200">
    <property type="term" value="P:response to amino acid"/>
    <property type="evidence" value="ECO:0007669"/>
    <property type="project" value="TreeGrafter"/>
</dbReference>
<dbReference type="GO" id="GO:0006355">
    <property type="term" value="P:regulation of DNA-templated transcription"/>
    <property type="evidence" value="ECO:0007669"/>
    <property type="project" value="UniProtKB-ARBA"/>
</dbReference>
<dbReference type="CDD" id="cd00090">
    <property type="entry name" value="HTH_ARSR"/>
    <property type="match status" value="1"/>
</dbReference>
<evidence type="ECO:0000256" key="2">
    <source>
        <dbReference type="ARBA" id="ARBA00023125"/>
    </source>
</evidence>
<dbReference type="InterPro" id="IPR036388">
    <property type="entry name" value="WH-like_DNA-bd_sf"/>
</dbReference>
<gene>
    <name evidence="5" type="ORF">K788_0007225</name>
</gene>
<dbReference type="Pfam" id="PF01037">
    <property type="entry name" value="AsnC_trans_reg"/>
    <property type="match status" value="1"/>
</dbReference>
<dbReference type="InterPro" id="IPR011008">
    <property type="entry name" value="Dimeric_a/b-barrel"/>
</dbReference>
<keyword evidence="1" id="KW-0805">Transcription regulation</keyword>
<sequence>MRGASRDLMKNSVVAGSGRKLAKLIGRHYPRAIFWRVIRLGWQNMAQIEIDAIDRRILAILQENGRLSNQEIAERVNLSPSPCLRRIRRLEEIGVIRGYVALLDSQMLGLDLLAYVNVRLEKRGGPALSARADGTPGRAGATHSELFRVAVQGWPEVVACYAMTGDMDYLLRVQVRDMAHFSRFVQDQLLRHPSVIDVKSSFSLEKFKETTALPI</sequence>
<dbReference type="SMART" id="SM00344">
    <property type="entry name" value="HTH_ASNC"/>
    <property type="match status" value="1"/>
</dbReference>
<dbReference type="PROSITE" id="PS00519">
    <property type="entry name" value="HTH_ASNC_1"/>
    <property type="match status" value="1"/>
</dbReference>
<accession>A0A0P0R6B8</accession>
<dbReference type="Gene3D" id="3.30.70.920">
    <property type="match status" value="1"/>
</dbReference>
<evidence type="ECO:0000313" key="5">
    <source>
        <dbReference type="EMBL" id="ALL63762.1"/>
    </source>
</evidence>
<dbReference type="InterPro" id="IPR019885">
    <property type="entry name" value="Tscrpt_reg_HTH_AsnC-type_CS"/>
</dbReference>
<dbReference type="GO" id="GO:0043565">
    <property type="term" value="F:sequence-specific DNA binding"/>
    <property type="evidence" value="ECO:0007669"/>
    <property type="project" value="InterPro"/>
</dbReference>
<dbReference type="InterPro" id="IPR000485">
    <property type="entry name" value="AsnC-type_HTH_dom"/>
</dbReference>
<dbReference type="EMBL" id="CP012746">
    <property type="protein sequence ID" value="ALL63762.1"/>
    <property type="molecule type" value="Genomic_DNA"/>
</dbReference>
<dbReference type="InterPro" id="IPR011991">
    <property type="entry name" value="ArsR-like_HTH"/>
</dbReference>
<dbReference type="Gene3D" id="1.10.10.10">
    <property type="entry name" value="Winged helix-like DNA-binding domain superfamily/Winged helix DNA-binding domain"/>
    <property type="match status" value="1"/>
</dbReference>
<reference evidence="5 6" key="1">
    <citation type="journal article" date="2014" name="Genome Announc.">
        <title>Draft Genome Sequence of the Haloacid-Degrading Burkholderia caribensis Strain MBA4.</title>
        <authorList>
            <person name="Pan Y."/>
            <person name="Kong K.F."/>
            <person name="Tsang J.S."/>
        </authorList>
    </citation>
    <scope>NUCLEOTIDE SEQUENCE [LARGE SCALE GENOMIC DNA]</scope>
    <source>
        <strain evidence="5 6">MBA4</strain>
    </source>
</reference>
<keyword evidence="2" id="KW-0238">DNA-binding</keyword>
<dbReference type="SUPFAM" id="SSF46785">
    <property type="entry name" value="Winged helix' DNA-binding domain"/>
    <property type="match status" value="1"/>
</dbReference>
<dbReference type="PANTHER" id="PTHR30154:SF46">
    <property type="entry name" value="TRANSCRIPTIONAL REGULATORY PROTEIN"/>
    <property type="match status" value="1"/>
</dbReference>